<evidence type="ECO:0000313" key="2">
    <source>
        <dbReference type="EMBL" id="QDU58082.1"/>
    </source>
</evidence>
<evidence type="ECO:0008006" key="4">
    <source>
        <dbReference type="Google" id="ProtNLM"/>
    </source>
</evidence>
<reference evidence="2 3" key="1">
    <citation type="submission" date="2019-02" db="EMBL/GenBank/DDBJ databases">
        <title>Deep-cultivation of Planctomycetes and their phenomic and genomic characterization uncovers novel biology.</title>
        <authorList>
            <person name="Wiegand S."/>
            <person name="Jogler M."/>
            <person name="Boedeker C."/>
            <person name="Pinto D."/>
            <person name="Vollmers J."/>
            <person name="Rivas-Marin E."/>
            <person name="Kohn T."/>
            <person name="Peeters S.H."/>
            <person name="Heuer A."/>
            <person name="Rast P."/>
            <person name="Oberbeckmann S."/>
            <person name="Bunk B."/>
            <person name="Jeske O."/>
            <person name="Meyerdierks A."/>
            <person name="Storesund J.E."/>
            <person name="Kallscheuer N."/>
            <person name="Luecker S."/>
            <person name="Lage O.M."/>
            <person name="Pohl T."/>
            <person name="Merkel B.J."/>
            <person name="Hornburger P."/>
            <person name="Mueller R.-W."/>
            <person name="Bruemmer F."/>
            <person name="Labrenz M."/>
            <person name="Spormann A.M."/>
            <person name="Op den Camp H."/>
            <person name="Overmann J."/>
            <person name="Amann R."/>
            <person name="Jetten M.S.M."/>
            <person name="Mascher T."/>
            <person name="Medema M.H."/>
            <person name="Devos D.P."/>
            <person name="Kaster A.-K."/>
            <person name="Ovreas L."/>
            <person name="Rohde M."/>
            <person name="Galperin M.Y."/>
            <person name="Jogler C."/>
        </authorList>
    </citation>
    <scope>NUCLEOTIDE SEQUENCE [LARGE SCALE GENOMIC DNA]</scope>
    <source>
        <strain evidence="2 3">Pan181</strain>
    </source>
</reference>
<evidence type="ECO:0000256" key="1">
    <source>
        <dbReference type="SAM" id="MobiDB-lite"/>
    </source>
</evidence>
<dbReference type="AlphaFoldDB" id="A0A518ATN5"/>
<evidence type="ECO:0000313" key="3">
    <source>
        <dbReference type="Proteomes" id="UP000315750"/>
    </source>
</evidence>
<organism evidence="2 3">
    <name type="scientific">Aeoliella mucimassa</name>
    <dbReference type="NCBI Taxonomy" id="2527972"/>
    <lineage>
        <taxon>Bacteria</taxon>
        <taxon>Pseudomonadati</taxon>
        <taxon>Planctomycetota</taxon>
        <taxon>Planctomycetia</taxon>
        <taxon>Pirellulales</taxon>
        <taxon>Lacipirellulaceae</taxon>
        <taxon>Aeoliella</taxon>
    </lineage>
</organism>
<gene>
    <name evidence="2" type="ORF">Pan181_43080</name>
</gene>
<protein>
    <recommendedName>
        <fullName evidence="4">DUF1844 domain-containing protein</fullName>
    </recommendedName>
</protein>
<feature type="compositionally biased region" description="Basic and acidic residues" evidence="1">
    <location>
        <begin position="1"/>
        <end position="31"/>
    </location>
</feature>
<dbReference type="InterPro" id="IPR014995">
    <property type="entry name" value="DUF1844"/>
</dbReference>
<dbReference type="Proteomes" id="UP000315750">
    <property type="component" value="Chromosome"/>
</dbReference>
<name>A0A518ATN5_9BACT</name>
<dbReference type="RefSeq" id="WP_145249630.1">
    <property type="nucleotide sequence ID" value="NZ_CP036278.1"/>
</dbReference>
<proteinExistence type="predicted"/>
<dbReference type="Pfam" id="PF08899">
    <property type="entry name" value="DUF1844"/>
    <property type="match status" value="1"/>
</dbReference>
<dbReference type="EMBL" id="CP036278">
    <property type="protein sequence ID" value="QDU58082.1"/>
    <property type="molecule type" value="Genomic_DNA"/>
</dbReference>
<dbReference type="KEGG" id="amuc:Pan181_43080"/>
<feature type="region of interest" description="Disordered" evidence="1">
    <location>
        <begin position="1"/>
        <end position="49"/>
    </location>
</feature>
<accession>A0A518ATN5</accession>
<dbReference type="OrthoDB" id="9799618at2"/>
<keyword evidence="3" id="KW-1185">Reference proteome</keyword>
<sequence>MSEEKKIIIDEDWKSQVEAEKAAAKSTKPEESPPADEQAFPTDPPMPPASFTILISTLATEAMMALGQMPHPVTGEVMSRPNQAKYLIDTIGMLKEKTAGNVTAEETSGVEELLHSLRMAYVSMPKPANESNAANS</sequence>